<protein>
    <recommendedName>
        <fullName evidence="4">TonB C-terminal domain-containing protein</fullName>
    </recommendedName>
</protein>
<accession>A0A7W6ENR4</accession>
<dbReference type="Gene3D" id="3.30.1150.10">
    <property type="match status" value="1"/>
</dbReference>
<evidence type="ECO:0000256" key="1">
    <source>
        <dbReference type="SAM" id="SignalP"/>
    </source>
</evidence>
<dbReference type="RefSeq" id="WP_183971472.1">
    <property type="nucleotide sequence ID" value="NZ_JACIBY010000001.1"/>
</dbReference>
<proteinExistence type="predicted"/>
<evidence type="ECO:0000313" key="3">
    <source>
        <dbReference type="Proteomes" id="UP000541352"/>
    </source>
</evidence>
<dbReference type="SUPFAM" id="SSF74653">
    <property type="entry name" value="TolA/TonB C-terminal domain"/>
    <property type="match status" value="1"/>
</dbReference>
<comment type="caution">
    <text evidence="2">The sequence shown here is derived from an EMBL/GenBank/DDBJ whole genome shotgun (WGS) entry which is preliminary data.</text>
</comment>
<feature type="signal peptide" evidence="1">
    <location>
        <begin position="1"/>
        <end position="26"/>
    </location>
</feature>
<dbReference type="EMBL" id="JACIBY010000001">
    <property type="protein sequence ID" value="MBB3836698.1"/>
    <property type="molecule type" value="Genomic_DNA"/>
</dbReference>
<reference evidence="2 3" key="1">
    <citation type="submission" date="2020-08" db="EMBL/GenBank/DDBJ databases">
        <title>Genomic Encyclopedia of Type Strains, Phase IV (KMG-IV): sequencing the most valuable type-strain genomes for metagenomic binning, comparative biology and taxonomic classification.</title>
        <authorList>
            <person name="Goeker M."/>
        </authorList>
    </citation>
    <scope>NUCLEOTIDE SEQUENCE [LARGE SCALE GENOMIC DNA]</scope>
    <source>
        <strain evidence="2 3">DSM 17976</strain>
    </source>
</reference>
<dbReference type="PROSITE" id="PS51257">
    <property type="entry name" value="PROKAR_LIPOPROTEIN"/>
    <property type="match status" value="1"/>
</dbReference>
<name>A0A7W6ENR4_9BACT</name>
<keyword evidence="3" id="KW-1185">Reference proteome</keyword>
<organism evidence="2 3">
    <name type="scientific">Runella defluvii</name>
    <dbReference type="NCBI Taxonomy" id="370973"/>
    <lineage>
        <taxon>Bacteria</taxon>
        <taxon>Pseudomonadati</taxon>
        <taxon>Bacteroidota</taxon>
        <taxon>Cytophagia</taxon>
        <taxon>Cytophagales</taxon>
        <taxon>Spirosomataceae</taxon>
        <taxon>Runella</taxon>
    </lineage>
</organism>
<sequence>MMKAAFVFSLFVVAVTLYSCAPTQSAANGQVRAVYKEDDRELSTKPEPVDKAAFEQWLYEHNQQLQAAAALKGVEKVTLVLTVDDQGNLLKPMVWRGIGAPFDNEAQRLLNEIPLKWKPGTVRGKDVNVVTYYTVSFLKKGE</sequence>
<dbReference type="AlphaFoldDB" id="A0A7W6ENR4"/>
<evidence type="ECO:0000313" key="2">
    <source>
        <dbReference type="EMBL" id="MBB3836698.1"/>
    </source>
</evidence>
<evidence type="ECO:0008006" key="4">
    <source>
        <dbReference type="Google" id="ProtNLM"/>
    </source>
</evidence>
<keyword evidence="1" id="KW-0732">Signal</keyword>
<feature type="chain" id="PRO_5031366395" description="TonB C-terminal domain-containing protein" evidence="1">
    <location>
        <begin position="27"/>
        <end position="142"/>
    </location>
</feature>
<dbReference type="Proteomes" id="UP000541352">
    <property type="component" value="Unassembled WGS sequence"/>
</dbReference>
<gene>
    <name evidence="2" type="ORF">FHS57_000680</name>
</gene>